<dbReference type="OrthoDB" id="2443689at2759"/>
<proteinExistence type="predicted"/>
<keyword evidence="1" id="KW-0175">Coiled coil</keyword>
<feature type="coiled-coil region" evidence="1">
    <location>
        <begin position="40"/>
        <end position="77"/>
    </location>
</feature>
<evidence type="ECO:0000313" key="3">
    <source>
        <dbReference type="EMBL" id="GES94306.1"/>
    </source>
</evidence>
<protein>
    <submittedName>
        <fullName evidence="3">Uncharacterized protein</fullName>
    </submittedName>
</protein>
<keyword evidence="2" id="KW-0732">Signal</keyword>
<evidence type="ECO:0000256" key="2">
    <source>
        <dbReference type="SAM" id="SignalP"/>
    </source>
</evidence>
<evidence type="ECO:0000256" key="1">
    <source>
        <dbReference type="SAM" id="Coils"/>
    </source>
</evidence>
<gene>
    <name evidence="3" type="ORF">RCL2_002104800</name>
</gene>
<reference evidence="3" key="1">
    <citation type="submission" date="2019-10" db="EMBL/GenBank/DDBJ databases">
        <title>Conservation and host-specific expression of non-tandemly repeated heterogenous ribosome RNA gene in arbuscular mycorrhizal fungi.</title>
        <authorList>
            <person name="Maeda T."/>
            <person name="Kobayashi Y."/>
            <person name="Nakagawa T."/>
            <person name="Ezawa T."/>
            <person name="Yamaguchi K."/>
            <person name="Bino T."/>
            <person name="Nishimoto Y."/>
            <person name="Shigenobu S."/>
            <person name="Kawaguchi M."/>
        </authorList>
    </citation>
    <scope>NUCLEOTIDE SEQUENCE</scope>
    <source>
        <strain evidence="3">HR1</strain>
    </source>
</reference>
<dbReference type="EMBL" id="BLAL01000234">
    <property type="protein sequence ID" value="GES94306.1"/>
    <property type="molecule type" value="Genomic_DNA"/>
</dbReference>
<accession>A0A8H3LYD4</accession>
<name>A0A8H3LYD4_9GLOM</name>
<dbReference type="Proteomes" id="UP000615446">
    <property type="component" value="Unassembled WGS sequence"/>
</dbReference>
<organism evidence="3 4">
    <name type="scientific">Rhizophagus clarus</name>
    <dbReference type="NCBI Taxonomy" id="94130"/>
    <lineage>
        <taxon>Eukaryota</taxon>
        <taxon>Fungi</taxon>
        <taxon>Fungi incertae sedis</taxon>
        <taxon>Mucoromycota</taxon>
        <taxon>Glomeromycotina</taxon>
        <taxon>Glomeromycetes</taxon>
        <taxon>Glomerales</taxon>
        <taxon>Glomeraceae</taxon>
        <taxon>Rhizophagus</taxon>
    </lineage>
</organism>
<comment type="caution">
    <text evidence="3">The sequence shown here is derived from an EMBL/GenBank/DDBJ whole genome shotgun (WGS) entry which is preliminary data.</text>
</comment>
<sequence>MYFWIHSNSINLSVFTWIMSILNLELQGVAIQRDKLTPEMENVMENLKLMEDICEAAKQTSLLKSELKESIQNVQKKLDQ</sequence>
<dbReference type="AlphaFoldDB" id="A0A8H3LYD4"/>
<feature type="chain" id="PRO_5034299570" evidence="2">
    <location>
        <begin position="32"/>
        <end position="80"/>
    </location>
</feature>
<evidence type="ECO:0000313" key="4">
    <source>
        <dbReference type="Proteomes" id="UP000615446"/>
    </source>
</evidence>
<feature type="signal peptide" evidence="2">
    <location>
        <begin position="1"/>
        <end position="31"/>
    </location>
</feature>